<evidence type="ECO:0000313" key="2">
    <source>
        <dbReference type="EMBL" id="MFE3866606.1"/>
    </source>
</evidence>
<organism evidence="2 3">
    <name type="scientific">Flavobacterium xylosi</name>
    <dbReference type="NCBI Taxonomy" id="3230415"/>
    <lineage>
        <taxon>Bacteria</taxon>
        <taxon>Pseudomonadati</taxon>
        <taxon>Bacteroidota</taxon>
        <taxon>Flavobacteriia</taxon>
        <taxon>Flavobacteriales</taxon>
        <taxon>Flavobacteriaceae</taxon>
        <taxon>Flavobacterium</taxon>
    </lineage>
</organism>
<comment type="caution">
    <text evidence="2">The sequence shown here is derived from an EMBL/GenBank/DDBJ whole genome shotgun (WGS) entry which is preliminary data.</text>
</comment>
<reference evidence="2 3" key="1">
    <citation type="submission" date="2024-06" db="EMBL/GenBank/DDBJ databases">
        <title>Flavobacterium spp. isolated from glacier.</title>
        <authorList>
            <person name="Han D."/>
        </authorList>
    </citation>
    <scope>NUCLEOTIDE SEQUENCE [LARGE SCALE GENOMIC DNA]</scope>
    <source>
        <strain evidence="2 3">LS2P90</strain>
    </source>
</reference>
<evidence type="ECO:0000313" key="3">
    <source>
        <dbReference type="Proteomes" id="UP001600109"/>
    </source>
</evidence>
<dbReference type="EMBL" id="JBHZPZ010000001">
    <property type="protein sequence ID" value="MFE3866606.1"/>
    <property type="molecule type" value="Genomic_DNA"/>
</dbReference>
<dbReference type="SUPFAM" id="SSF54427">
    <property type="entry name" value="NTF2-like"/>
    <property type="match status" value="1"/>
</dbReference>
<dbReference type="Gene3D" id="3.10.450.50">
    <property type="match status" value="1"/>
</dbReference>
<dbReference type="InterPro" id="IPR013543">
    <property type="entry name" value="Ca/CaM-dep_prot_kinase-assoc"/>
</dbReference>
<dbReference type="Proteomes" id="UP001600109">
    <property type="component" value="Unassembled WGS sequence"/>
</dbReference>
<name>A0ABW6HRH5_9FLAO</name>
<sequence>MTDPGNIAEAFKNIAHDYTEFNADYSTRLDGKSMAMRLSEPSGKDPNRIAAAEMLNSKVQVYGDTAILTYNFAGVSKNKEGEIKTNRAKSTRVYVKQGGKWKLVHANFAPDPQPKN</sequence>
<protein>
    <submittedName>
        <fullName evidence="2">Nuclear transport factor 2 family protein</fullName>
    </submittedName>
</protein>
<dbReference type="InterPro" id="IPR032710">
    <property type="entry name" value="NTF2-like_dom_sf"/>
</dbReference>
<dbReference type="Pfam" id="PF08332">
    <property type="entry name" value="CaMKII_AD"/>
    <property type="match status" value="1"/>
</dbReference>
<gene>
    <name evidence="2" type="ORF">ACFX5E_00795</name>
</gene>
<evidence type="ECO:0000259" key="1">
    <source>
        <dbReference type="Pfam" id="PF08332"/>
    </source>
</evidence>
<keyword evidence="3" id="KW-1185">Reference proteome</keyword>
<feature type="domain" description="Calcium/calmodulin-dependent protein kinase II association-domain" evidence="1">
    <location>
        <begin position="51"/>
        <end position="106"/>
    </location>
</feature>
<proteinExistence type="predicted"/>
<dbReference type="RefSeq" id="WP_379853260.1">
    <property type="nucleotide sequence ID" value="NZ_JBHZPZ010000001.1"/>
</dbReference>
<accession>A0ABW6HRH5</accession>